<dbReference type="OMA" id="ERFNFRP"/>
<feature type="compositionally biased region" description="Basic and acidic residues" evidence="5">
    <location>
        <begin position="665"/>
        <end position="679"/>
    </location>
</feature>
<evidence type="ECO:0000313" key="8">
    <source>
        <dbReference type="Proteomes" id="UP000000673"/>
    </source>
</evidence>
<feature type="region of interest" description="Disordered" evidence="5">
    <location>
        <begin position="567"/>
        <end position="687"/>
    </location>
</feature>
<feature type="compositionally biased region" description="Basic and acidic residues" evidence="5">
    <location>
        <begin position="114"/>
        <end position="129"/>
    </location>
</feature>
<dbReference type="PANTHER" id="PTHR14396">
    <property type="entry name" value="CLASPIN"/>
    <property type="match status" value="1"/>
</dbReference>
<feature type="region of interest" description="Disordered" evidence="5">
    <location>
        <begin position="794"/>
        <end position="813"/>
    </location>
</feature>
<dbReference type="eggNOG" id="KOG4156">
    <property type="taxonomic scope" value="Eukaryota"/>
</dbReference>
<dbReference type="InterPro" id="IPR024146">
    <property type="entry name" value="Claspin"/>
</dbReference>
<reference evidence="6 8" key="1">
    <citation type="journal article" date="2010" name="BMC Genomics">
        <title>Combination of measures distinguishes pre-miRNAs from other stem-loops in the genome of the newly sequenced Anopheles darlingi.</title>
        <authorList>
            <person name="Mendes N.D."/>
            <person name="Freitas A.T."/>
            <person name="Vasconcelos A.T."/>
            <person name="Sagot M.F."/>
        </authorList>
    </citation>
    <scope>NUCLEOTIDE SEQUENCE</scope>
</reference>
<sequence>MDSDSELHATDTLRFDSESDEDLKNPDLSPSDKNVGKDQGDLQSTTAHQGDDEEMINASNRNAKKTSKIVDSDSDEEKTTLPNADTSRSGMSPTNLVDRLKSLLDSESDSDSETVGKEFKKSNIEDGLKKNRNSRKTQSVLSDSEEEEISKPTRSKPALKKRVEKHKIVTKINTAQDILASLQLRFSDEDSDAPKRDERMGESSSEEDVNDKIAHEGRQRKKMTVHEAMEERRVIQSETQRMKREMAVEVPYHRARERTFEEFLSRKAVRRGQASNGFCERTKMRDMSLKMTPEQLEAFSQQLKELEEESKAFYKSESDSSEDGPPDLLLIDKASNASESAITLNTNREINHEPEPQEAIEPSKPEHSSPGEKSKLLCVDTDEKHQDAQEMDTQFTVEDTQNSSNAPQETENKEVEQQREIDYDIAFEQQTEPSVSSKKKSLLSTLDLPPCPRLSGQPGLVIDLEGGDIQLSEPLGIDILFKRLEKCGGGKKETSKLNSVSILSTDSGIVKLDVVPVLANEERQVTTKEPIPGAAFMKVQHVLKEQIINERLESIKKREEEYAKKLEMERAEKGETDDEEEELLEDDDEAGSSENEDECASVVASVMEENNDEGDDGESLLHTSSSEDEDDDDPDDGVEKKSSKKGRIIRAFQDSDDESNGNHASAERELLVENKKEDPSSEGNFAFLDLRGEDDDKVVLLWKEDEDGPRKKEAEDEDLMALCSGQFVTQCPSAEYKSPSKGCVISTTQMNDVGCALYTQDDAQPVADSQLMELCSGRFETQPDLQNSISVQKLDASVDRRSPISSESTHATGTPVLAGRILCLQSTDDEADQSNRNDRVKRVRKRKKKHVNLSDDEESDDCDEAPKPTLHEERQEEDREDENEETDDEESTKGANEEITKCIEYDSEENELEVVLSKKDKSRIAKNFVENEAELSESDWGSADEDEKGLDRYDIDVADEEQFDQRQLQRELEKIHNRQMLDQDNREVEQLKDLFLEDEEKEAGRIRQFRWKNVEKTFNLDYDKQAQDPEQSQENGDASDEETEILWRKMRHERTMLLKEKKVELSETDEYETTLLSSVNTTTLIEGQENNQSLGNVTAIGKRRLTIIKKRVATSVAPTKEEVPFLISNSSIAQGHKASFLSRDEETLSKIATLSKANPDVEGSSTALAAKSRNFVFAALNPTVETGSKRPLDSEETEEKKDIKRLKSNEPKKKLKLDSLM</sequence>
<feature type="compositionally biased region" description="Acidic residues" evidence="5">
    <location>
        <begin position="609"/>
        <end position="618"/>
    </location>
</feature>
<feature type="region of interest" description="Disordered" evidence="5">
    <location>
        <begin position="1022"/>
        <end position="1042"/>
    </location>
</feature>
<protein>
    <recommendedName>
        <fullName evidence="9">Claspin</fullName>
    </recommendedName>
</protein>
<feature type="coiled-coil region" evidence="4">
    <location>
        <begin position="958"/>
        <end position="1001"/>
    </location>
</feature>
<evidence type="ECO:0000256" key="2">
    <source>
        <dbReference type="ARBA" id="ARBA00022553"/>
    </source>
</evidence>
<dbReference type="VEuPathDB" id="VectorBase:ADAC004267"/>
<feature type="region of interest" description="Disordered" evidence="5">
    <location>
        <begin position="1"/>
        <end position="164"/>
    </location>
</feature>
<dbReference type="VEuPathDB" id="VectorBase:ADAR2_012302"/>
<dbReference type="FunCoup" id="W5JMK6">
    <property type="interactions" value="640"/>
</dbReference>
<dbReference type="GO" id="GO:0033314">
    <property type="term" value="P:mitotic DNA replication checkpoint signaling"/>
    <property type="evidence" value="ECO:0007669"/>
    <property type="project" value="TreeGrafter"/>
</dbReference>
<reference evidence="7" key="4">
    <citation type="submission" date="2015-06" db="UniProtKB">
        <authorList>
            <consortium name="EnsemblMetazoa"/>
        </authorList>
    </citation>
    <scope>IDENTIFICATION</scope>
</reference>
<feature type="region of interest" description="Disordered" evidence="5">
    <location>
        <begin position="310"/>
        <end position="421"/>
    </location>
</feature>
<feature type="compositionally biased region" description="Basic and acidic residues" evidence="5">
    <location>
        <begin position="349"/>
        <end position="388"/>
    </location>
</feature>
<feature type="compositionally biased region" description="Basic and acidic residues" evidence="5">
    <location>
        <begin position="1"/>
        <end position="25"/>
    </location>
</feature>
<evidence type="ECO:0000256" key="3">
    <source>
        <dbReference type="ARBA" id="ARBA00023242"/>
    </source>
</evidence>
<reference evidence="6" key="2">
    <citation type="submission" date="2010-05" db="EMBL/GenBank/DDBJ databases">
        <authorList>
            <person name="Almeida L.G."/>
            <person name="Nicolas M.F."/>
            <person name="Souza R.C."/>
            <person name="Vasconcelos A.T.R."/>
        </authorList>
    </citation>
    <scope>NUCLEOTIDE SEQUENCE</scope>
</reference>
<dbReference type="HOGENOM" id="CLU_265940_0_0_1"/>
<dbReference type="GO" id="GO:0005634">
    <property type="term" value="C:nucleus"/>
    <property type="evidence" value="ECO:0007669"/>
    <property type="project" value="UniProtKB-SubCell"/>
</dbReference>
<feature type="compositionally biased region" description="Acidic residues" evidence="5">
    <location>
        <begin position="626"/>
        <end position="636"/>
    </location>
</feature>
<evidence type="ECO:0000256" key="1">
    <source>
        <dbReference type="ARBA" id="ARBA00004123"/>
    </source>
</evidence>
<keyword evidence="4" id="KW-0175">Coiled coil</keyword>
<evidence type="ECO:0000313" key="6">
    <source>
        <dbReference type="EMBL" id="ETN63989.1"/>
    </source>
</evidence>
<feature type="compositionally biased region" description="Basic and acidic residues" evidence="5">
    <location>
        <begin position="410"/>
        <end position="421"/>
    </location>
</feature>
<feature type="region of interest" description="Disordered" evidence="5">
    <location>
        <begin position="828"/>
        <end position="906"/>
    </location>
</feature>
<dbReference type="PANTHER" id="PTHR14396:SF10">
    <property type="entry name" value="CLASPIN"/>
    <property type="match status" value="1"/>
</dbReference>
<name>W5JMK6_ANODA</name>
<keyword evidence="2" id="KW-0597">Phosphoprotein</keyword>
<feature type="compositionally biased region" description="Basic and acidic residues" evidence="5">
    <location>
        <begin position="1187"/>
        <end position="1212"/>
    </location>
</feature>
<keyword evidence="8" id="KW-1185">Reference proteome</keyword>
<dbReference type="AlphaFoldDB" id="W5JMK6"/>
<feature type="compositionally biased region" description="Polar residues" evidence="5">
    <location>
        <begin position="391"/>
        <end position="409"/>
    </location>
</feature>
<gene>
    <name evidence="6" type="ORF">AND_004267</name>
</gene>
<feature type="compositionally biased region" description="Basic residues" evidence="5">
    <location>
        <begin position="841"/>
        <end position="851"/>
    </location>
</feature>
<feature type="region of interest" description="Disordered" evidence="5">
    <location>
        <begin position="183"/>
        <end position="230"/>
    </location>
</feature>
<feature type="compositionally biased region" description="Polar residues" evidence="5">
    <location>
        <begin position="335"/>
        <end position="348"/>
    </location>
</feature>
<feature type="compositionally biased region" description="Basic and acidic residues" evidence="5">
    <location>
        <begin position="186"/>
        <end position="201"/>
    </location>
</feature>
<evidence type="ECO:0000256" key="4">
    <source>
        <dbReference type="SAM" id="Coils"/>
    </source>
</evidence>
<feature type="compositionally biased region" description="Polar residues" evidence="5">
    <location>
        <begin position="803"/>
        <end position="812"/>
    </location>
</feature>
<dbReference type="STRING" id="43151.W5JMK6"/>
<feature type="compositionally biased region" description="Basic and acidic residues" evidence="5">
    <location>
        <begin position="864"/>
        <end position="877"/>
    </location>
</feature>
<reference evidence="6" key="3">
    <citation type="journal article" date="2013" name="Nucleic Acids Res.">
        <title>The genome of Anopheles darlingi, the main neotropical malaria vector.</title>
        <authorList>
            <person name="Marinotti O."/>
            <person name="Cerqueira G.C."/>
            <person name="de Almeida L.G."/>
            <person name="Ferro M.I."/>
            <person name="Loreto E.L."/>
            <person name="Zaha A."/>
            <person name="Teixeira S.M."/>
            <person name="Wespiser A.R."/>
            <person name="Almeida E Silva A."/>
            <person name="Schlindwein A.D."/>
            <person name="Pacheco A.C."/>
            <person name="Silva A.L."/>
            <person name="Graveley B.R."/>
            <person name="Walenz B.P."/>
            <person name="Lima Bde A."/>
            <person name="Ribeiro C.A."/>
            <person name="Nunes-Silva C.G."/>
            <person name="de Carvalho C.R."/>
            <person name="Soares C.M."/>
            <person name="de Menezes C.B."/>
            <person name="Matiolli C."/>
            <person name="Caffrey D."/>
            <person name="Araujo D.A."/>
            <person name="de Oliveira D.M."/>
            <person name="Golenbock D."/>
            <person name="Grisard E.C."/>
            <person name="Fantinatti-Garboggini F."/>
            <person name="de Carvalho F.M."/>
            <person name="Barcellos F.G."/>
            <person name="Prosdocimi F."/>
            <person name="May G."/>
            <person name="Azevedo Junior G.M."/>
            <person name="Guimaraes G.M."/>
            <person name="Goldman G.H."/>
            <person name="Padilha I.Q."/>
            <person name="Batista Jda S."/>
            <person name="Ferro J.A."/>
            <person name="Ribeiro J.M."/>
            <person name="Fietto J.L."/>
            <person name="Dabbas K.M."/>
            <person name="Cerdeira L."/>
            <person name="Agnez-Lima L.F."/>
            <person name="Brocchi M."/>
            <person name="de Carvalho M.O."/>
            <person name="Teixeira Mde M."/>
            <person name="Diniz Maia Mde M."/>
            <person name="Goldman M.H."/>
            <person name="Cruz Schneider M.P."/>
            <person name="Felipe M.S."/>
            <person name="Hungria M."/>
            <person name="Nicolas M.F."/>
            <person name="Pereira M."/>
            <person name="Montes M.A."/>
            <person name="Cantao M.E."/>
            <person name="Vincentz M."/>
            <person name="Rafael M.S."/>
            <person name="Silverman N."/>
            <person name="Stoco P.H."/>
            <person name="Souza R.C."/>
            <person name="Vicentini R."/>
            <person name="Gazzinelli R.T."/>
            <person name="Neves Rde O."/>
            <person name="Silva R."/>
            <person name="Astolfi-Filho S."/>
            <person name="Maciel T.E."/>
            <person name="Urmenyi T.P."/>
            <person name="Tadei W.P."/>
            <person name="Camargo E.P."/>
            <person name="de Vasconcelos A.T."/>
        </authorList>
    </citation>
    <scope>NUCLEOTIDE SEQUENCE</scope>
</reference>
<feature type="compositionally biased region" description="Acidic residues" evidence="5">
    <location>
        <begin position="878"/>
        <end position="890"/>
    </location>
</feature>
<feature type="compositionally biased region" description="Acidic residues" evidence="5">
    <location>
        <begin position="575"/>
        <end position="599"/>
    </location>
</feature>
<dbReference type="EMBL" id="ADMH02001133">
    <property type="protein sequence ID" value="ETN63989.1"/>
    <property type="molecule type" value="Genomic_DNA"/>
</dbReference>
<feature type="compositionally biased region" description="Polar residues" evidence="5">
    <location>
        <begin position="80"/>
        <end position="95"/>
    </location>
</feature>
<dbReference type="GO" id="GO:0007095">
    <property type="term" value="P:mitotic G2 DNA damage checkpoint signaling"/>
    <property type="evidence" value="ECO:0007669"/>
    <property type="project" value="TreeGrafter"/>
</dbReference>
<evidence type="ECO:0000313" key="7">
    <source>
        <dbReference type="EnsemblMetazoa" id="ADAC004267-PA"/>
    </source>
</evidence>
<feature type="compositionally biased region" description="Acidic residues" evidence="5">
    <location>
        <begin position="854"/>
        <end position="863"/>
    </location>
</feature>
<keyword evidence="3" id="KW-0539">Nucleus</keyword>
<feature type="compositionally biased region" description="Basic and acidic residues" evidence="5">
    <location>
        <begin position="891"/>
        <end position="904"/>
    </location>
</feature>
<evidence type="ECO:0000256" key="5">
    <source>
        <dbReference type="SAM" id="MobiDB-lite"/>
    </source>
</evidence>
<accession>W5JMK6</accession>
<proteinExistence type="predicted"/>
<organism evidence="6">
    <name type="scientific">Anopheles darlingi</name>
    <name type="common">Mosquito</name>
    <dbReference type="NCBI Taxonomy" id="43151"/>
    <lineage>
        <taxon>Eukaryota</taxon>
        <taxon>Metazoa</taxon>
        <taxon>Ecdysozoa</taxon>
        <taxon>Arthropoda</taxon>
        <taxon>Hexapoda</taxon>
        <taxon>Insecta</taxon>
        <taxon>Pterygota</taxon>
        <taxon>Neoptera</taxon>
        <taxon>Endopterygota</taxon>
        <taxon>Diptera</taxon>
        <taxon>Nematocera</taxon>
        <taxon>Culicoidea</taxon>
        <taxon>Culicidae</taxon>
        <taxon>Anophelinae</taxon>
        <taxon>Anopheles</taxon>
    </lineage>
</organism>
<evidence type="ECO:0008006" key="9">
    <source>
        <dbReference type="Google" id="ProtNLM"/>
    </source>
</evidence>
<dbReference type="GO" id="GO:0010997">
    <property type="term" value="F:anaphase-promoting complex binding"/>
    <property type="evidence" value="ECO:0007669"/>
    <property type="project" value="TreeGrafter"/>
</dbReference>
<comment type="subcellular location">
    <subcellularLocation>
        <location evidence="1">Nucleus</location>
    </subcellularLocation>
</comment>
<dbReference type="Proteomes" id="UP000000673">
    <property type="component" value="Unassembled WGS sequence"/>
</dbReference>
<dbReference type="EnsemblMetazoa" id="ADAC004267-RA">
    <property type="protein sequence ID" value="ADAC004267-PA"/>
    <property type="gene ID" value="ADAC004267"/>
</dbReference>
<feature type="compositionally biased region" description="Basic residues" evidence="5">
    <location>
        <begin position="153"/>
        <end position="164"/>
    </location>
</feature>
<feature type="region of interest" description="Disordered" evidence="5">
    <location>
        <begin position="1185"/>
        <end position="1221"/>
    </location>
</feature>